<evidence type="ECO:0000313" key="4">
    <source>
        <dbReference type="Proteomes" id="UP001338125"/>
    </source>
</evidence>
<comment type="caution">
    <text evidence="3">The sequence shown here is derived from an EMBL/GenBank/DDBJ whole genome shotgun (WGS) entry which is preliminary data.</text>
</comment>
<gene>
    <name evidence="3" type="ORF">PT974_00733</name>
</gene>
<accession>A0ABR0T1P4</accession>
<dbReference type="InterPro" id="IPR036047">
    <property type="entry name" value="F-box-like_dom_sf"/>
</dbReference>
<dbReference type="InterPro" id="IPR001810">
    <property type="entry name" value="F-box_dom"/>
</dbReference>
<dbReference type="Proteomes" id="UP001338125">
    <property type="component" value="Unassembled WGS sequence"/>
</dbReference>
<reference evidence="3 4" key="1">
    <citation type="submission" date="2024-01" db="EMBL/GenBank/DDBJ databases">
        <title>Complete genome of Cladobotryum mycophilum ATHUM6906.</title>
        <authorList>
            <person name="Christinaki A.C."/>
            <person name="Myridakis A.I."/>
            <person name="Kouvelis V.N."/>
        </authorList>
    </citation>
    <scope>NUCLEOTIDE SEQUENCE [LARGE SCALE GENOMIC DNA]</scope>
    <source>
        <strain evidence="3 4">ATHUM6906</strain>
    </source>
</reference>
<keyword evidence="4" id="KW-1185">Reference proteome</keyword>
<protein>
    <recommendedName>
        <fullName evidence="2">F-box domain-containing protein</fullName>
    </recommendedName>
</protein>
<organism evidence="3 4">
    <name type="scientific">Cladobotryum mycophilum</name>
    <dbReference type="NCBI Taxonomy" id="491253"/>
    <lineage>
        <taxon>Eukaryota</taxon>
        <taxon>Fungi</taxon>
        <taxon>Dikarya</taxon>
        <taxon>Ascomycota</taxon>
        <taxon>Pezizomycotina</taxon>
        <taxon>Sordariomycetes</taxon>
        <taxon>Hypocreomycetidae</taxon>
        <taxon>Hypocreales</taxon>
        <taxon>Hypocreaceae</taxon>
        <taxon>Cladobotryum</taxon>
    </lineage>
</organism>
<proteinExistence type="predicted"/>
<dbReference type="EMBL" id="JAVFKD010000001">
    <property type="protein sequence ID" value="KAK5998354.1"/>
    <property type="molecule type" value="Genomic_DNA"/>
</dbReference>
<evidence type="ECO:0000259" key="2">
    <source>
        <dbReference type="PROSITE" id="PS50181"/>
    </source>
</evidence>
<evidence type="ECO:0000313" key="3">
    <source>
        <dbReference type="EMBL" id="KAK5998354.1"/>
    </source>
</evidence>
<evidence type="ECO:0000256" key="1">
    <source>
        <dbReference type="SAM" id="MobiDB-lite"/>
    </source>
</evidence>
<feature type="domain" description="F-box" evidence="2">
    <location>
        <begin position="414"/>
        <end position="458"/>
    </location>
</feature>
<feature type="compositionally biased region" description="Acidic residues" evidence="1">
    <location>
        <begin position="106"/>
        <end position="139"/>
    </location>
</feature>
<name>A0ABR0T1P4_9HYPO</name>
<dbReference type="SUPFAM" id="SSF81383">
    <property type="entry name" value="F-box domain"/>
    <property type="match status" value="1"/>
</dbReference>
<feature type="region of interest" description="Disordered" evidence="1">
    <location>
        <begin position="87"/>
        <end position="162"/>
    </location>
</feature>
<sequence length="618" mass="70738">MIYRLFHGWPSQGGGPPEVYCQLCAVSFNVNRIRTRDEIDYAGREVTTSSRWAAGHERLEDEECKGVGGPEGCSLVYRKTMMRSKPEYDGAYCEDDPEEGIRAEDPTYEPDSESEDEPLEYDSNAEDEEDTTDVEVDEQEGSKPADSNPETDWRFNAWGQPRPDDDAKFLPLFASYANDEDDVDDYDGPFAGSGSRAREFEHIAGPNCQNTSGYSGHNISREEMIGASIAQCLVPKQSDWEPLPDDMEFERETSYQLTGLTASMPRSGKNVSFEQSRSNFSFGITAVNEECDIWTENGNNPMGLPFHPTCFEIFRRISTSMLGKVDVERLVGLWRSRYVRYVKDPFNPHNDDVYKCSEKIWKCVAGTEYLVANPIFIPGFRAICEAAVSTDETFSIHQSPFPERATEGEACAAGDYFLKLPQELKQQIVGQLGSKDIAALRLASRAFTHLPISLWHRLLKEEAEWVYEAWSDGDDLQPYKWATLNPPDGTHVSKQVLDQRWGRYREERVIQEEMPEIYQEWDKNAAISWREGSEIEAKEHEDLLRAMAPMRLPRERTNWYQLYRDVTVNKDRILGLRNRERIWRNVVNIVGDIRTGREGVARDTCAQYMIDLGELDRI</sequence>
<dbReference type="PROSITE" id="PS50181">
    <property type="entry name" value="FBOX"/>
    <property type="match status" value="1"/>
</dbReference>